<keyword evidence="3" id="KW-0807">Transducer</keyword>
<evidence type="ECO:0000259" key="4">
    <source>
        <dbReference type="PROSITE" id="PS50111"/>
    </source>
</evidence>
<proteinExistence type="inferred from homology"/>
<name>A0A1Y6CHX0_9BACT</name>
<dbReference type="Pfam" id="PF00015">
    <property type="entry name" value="MCPsignal"/>
    <property type="match status" value="1"/>
</dbReference>
<sequence>MVMVVGIVAVKLYYNFNRHDFHADFANALNRQGRGYKQLADLKKAGAKLQKSLENFRRTEILDRDLRSYRQVLAQLPGRGEGSAVDSIEELKYRWLESENDQDLRSELNKNASILLFHIRKSPMPAKNMLTRYYWQLRTLEKDYLRTFDRSNLEKAAGLDWAFYVAFKSKQDDLEAQRAKAFVTRSLGTYLSSWETLIHRHEALETLEPLWLKVSDGFAKSHDARVTQLEQEIRMAEKEFVDGVQSPGFTGDMISIGIILLGGLVLIWEFVRLQSHVDEVKQDVQTLGQFTYQAGVYFKTHGEKLLLNVQGHGRMIKEAGGWIQNFCADMARGVKRLESDLSALSDSSDIDKREQLKDEVSRIGKQLDMELDQVLAHLDANRRESPESRATNGAHDEHKLTITRRLNETMKGFDSMVLQTKVLSFNAAIEASRAGESGRGFTIVADEINKLAIEIQQLSRQLKDNMVAAIATEPRPDEYAESSTSTQSNDIEFIKAKLQNVHQSVVHSIKDLVDELAQTHKETSVPSNWLEDIKSYVGRAEQFTEKLAYMEQLLAQNKALSEKGLENSAKFFEMSGGDVQTKQQDVVAMAEQEKVPVPALKKAG</sequence>
<comment type="similarity">
    <text evidence="2">Belongs to the methyl-accepting chemotaxis (MCP) protein family.</text>
</comment>
<dbReference type="PROSITE" id="PS50111">
    <property type="entry name" value="CHEMOTAXIS_TRANSDUC_2"/>
    <property type="match status" value="1"/>
</dbReference>
<evidence type="ECO:0000313" key="5">
    <source>
        <dbReference type="EMBL" id="SMF65230.1"/>
    </source>
</evidence>
<dbReference type="GO" id="GO:0007165">
    <property type="term" value="P:signal transduction"/>
    <property type="evidence" value="ECO:0007669"/>
    <property type="project" value="UniProtKB-KW"/>
</dbReference>
<dbReference type="AlphaFoldDB" id="A0A1Y6CHX0"/>
<organism evidence="5 6">
    <name type="scientific">Pseudobacteriovorax antillogorgiicola</name>
    <dbReference type="NCBI Taxonomy" id="1513793"/>
    <lineage>
        <taxon>Bacteria</taxon>
        <taxon>Pseudomonadati</taxon>
        <taxon>Bdellovibrionota</taxon>
        <taxon>Oligoflexia</taxon>
        <taxon>Oligoflexales</taxon>
        <taxon>Pseudobacteriovoracaceae</taxon>
        <taxon>Pseudobacteriovorax</taxon>
    </lineage>
</organism>
<evidence type="ECO:0000256" key="1">
    <source>
        <dbReference type="ARBA" id="ARBA00022500"/>
    </source>
</evidence>
<dbReference type="EMBL" id="FWZT01000022">
    <property type="protein sequence ID" value="SMF65230.1"/>
    <property type="molecule type" value="Genomic_DNA"/>
</dbReference>
<dbReference type="Gene3D" id="1.10.287.950">
    <property type="entry name" value="Methyl-accepting chemotaxis protein"/>
    <property type="match status" value="1"/>
</dbReference>
<dbReference type="PANTHER" id="PTHR43531">
    <property type="entry name" value="PROTEIN ICFG"/>
    <property type="match status" value="1"/>
</dbReference>
<keyword evidence="1" id="KW-0145">Chemotaxis</keyword>
<protein>
    <submittedName>
        <fullName evidence="5">Methyl-accepting chemotaxis protein</fullName>
    </submittedName>
</protein>
<accession>A0A1Y6CHX0</accession>
<dbReference type="InterPro" id="IPR051310">
    <property type="entry name" value="MCP_chemotaxis"/>
</dbReference>
<dbReference type="InterPro" id="IPR004089">
    <property type="entry name" value="MCPsignal_dom"/>
</dbReference>
<evidence type="ECO:0000313" key="6">
    <source>
        <dbReference type="Proteomes" id="UP000192907"/>
    </source>
</evidence>
<reference evidence="6" key="1">
    <citation type="submission" date="2017-04" db="EMBL/GenBank/DDBJ databases">
        <authorList>
            <person name="Varghese N."/>
            <person name="Submissions S."/>
        </authorList>
    </citation>
    <scope>NUCLEOTIDE SEQUENCE [LARGE SCALE GENOMIC DNA]</scope>
    <source>
        <strain evidence="6">RKEM611</strain>
    </source>
</reference>
<evidence type="ECO:0000256" key="3">
    <source>
        <dbReference type="PROSITE-ProRule" id="PRU00284"/>
    </source>
</evidence>
<dbReference type="Proteomes" id="UP000192907">
    <property type="component" value="Unassembled WGS sequence"/>
</dbReference>
<gene>
    <name evidence="5" type="ORF">SAMN06296036_122119</name>
</gene>
<keyword evidence="6" id="KW-1185">Reference proteome</keyword>
<dbReference type="STRING" id="1513793.SAMN06296036_122119"/>
<dbReference type="SUPFAM" id="SSF58104">
    <property type="entry name" value="Methyl-accepting chemotaxis protein (MCP) signaling domain"/>
    <property type="match status" value="1"/>
</dbReference>
<dbReference type="GO" id="GO:0006935">
    <property type="term" value="P:chemotaxis"/>
    <property type="evidence" value="ECO:0007669"/>
    <property type="project" value="UniProtKB-KW"/>
</dbReference>
<dbReference type="GO" id="GO:0016020">
    <property type="term" value="C:membrane"/>
    <property type="evidence" value="ECO:0007669"/>
    <property type="project" value="InterPro"/>
</dbReference>
<evidence type="ECO:0000256" key="2">
    <source>
        <dbReference type="ARBA" id="ARBA00029447"/>
    </source>
</evidence>
<dbReference type="PANTHER" id="PTHR43531:SF11">
    <property type="entry name" value="METHYL-ACCEPTING CHEMOTAXIS PROTEIN 3"/>
    <property type="match status" value="1"/>
</dbReference>
<feature type="domain" description="Methyl-accepting transducer" evidence="4">
    <location>
        <begin position="403"/>
        <end position="464"/>
    </location>
</feature>